<accession>A0A1Y1I845</accession>
<dbReference type="OrthoDB" id="185373at2759"/>
<evidence type="ECO:0000256" key="3">
    <source>
        <dbReference type="SAM" id="MobiDB-lite"/>
    </source>
</evidence>
<dbReference type="InterPro" id="IPR011990">
    <property type="entry name" value="TPR-like_helical_dom_sf"/>
</dbReference>
<proteinExistence type="predicted"/>
<dbReference type="OMA" id="EPETFTC"/>
<dbReference type="Gene3D" id="1.25.40.10">
    <property type="entry name" value="Tetratricopeptide repeat domain"/>
    <property type="match status" value="6"/>
</dbReference>
<feature type="repeat" description="PPR" evidence="2">
    <location>
        <begin position="751"/>
        <end position="785"/>
    </location>
</feature>
<dbReference type="SUPFAM" id="SSF48452">
    <property type="entry name" value="TPR-like"/>
    <property type="match status" value="1"/>
</dbReference>
<dbReference type="InterPro" id="IPR002885">
    <property type="entry name" value="PPR_rpt"/>
</dbReference>
<dbReference type="STRING" id="105231.A0A1Y1I845"/>
<sequence>MDPGSTTADSITERLEVLEAGPTVDDRFQRGVWDNLAPQGAKARLVDKALTRLMRETDETRALAYLDHWEGSLDPKCVLQLIQEIGERKALTKLQPVLEWCRKQQWAPQELTSAYRVVIKTAEALSKADVVVQLFEQMQDSDHLTPPTEMYVSLVQARTKIGDYQKAYDAILKLVELGHDIGQGDDSLLGALLFRVSSSPLGGTTAVALLRRALADGLAIDTRMVTSVLIGLQKEVPADLAEVTADVTAAVKAKGVKLDQFAYRVLLTTYQRTEALSELRDVLHELEDEEGLEPNMDYYRFLIPKLSAEERAEEAFAETRRLREKGAAIDGWIFRSCMYGCCRSGLCDQAAELYQDFRRTGFEPTLTQLNYLMGAFTKAGRKAEALGFYEELLEADLRPNAVTYGTLMDMARPDLPKVRAWFEQMKEDGVEPDRAVYHLMIDTLATNGQVDEARALLKEMEHELAGVSGGLKATPYVALAAGFAAVDRWEEAVDTLMRMRGRGMVVTTQTLVGVFQAASQNSGATVSMLLQIAERKGLPLSPTALTEIAGLFRRQGAVGAAWEVARKLKAQEPALDRRSFVEILNIHSRKGEWVDAQITFDKMVKAGIKPHPNDWTSLMAAYGKGVEYDKAVAILEQLIASGERPDTTKYNVLIDACIRAERPGEVTRWLAAMKERRVPFDSITFNMVIGAYAGRGDVRATEFTYRKMLENGHTPTKETYHYLIRASIAGGQFEAAPAWLEEMRKRGIERDVFTYNTLIRGYTERHRTEELEVVVGDMLQAAVPPDHITYELLFDYPDEGDRLARVLFASVKRVMSREAVEEQYNKLLMALTRKRRWDEVELVVDQAHEEGCRLDKRTFEGAIEKMAVDKKVTMAINMFHRMRAAMPHVVPREFAFMPVLHSFGRRRQWKQAAELLVQLKQAGVPCRAASHHKVLSIMEASEQWAAIVELYKSIRGEEFVRADKGILQLVMRAAKARVKQQQPDLELLQELYHALRGVRALPEKPPRVDSQHIQVRKLWKRGMKVARGVGIRDPDASGAKWGAAGEKGSDSRETEGGGNENEAKEPVAETGGEGGPSEGRGTLGRQSEGCPDDRRVESGSSSGKKEITNGSIELNERGEKNLGRTVENVEMSRAKVDEPSTSAVASGVERTQAGDGHASLKGPQNDVKASQTSVHREDSDINGTLVADKADARGISEASNERASLDESESIEDRRVAKLEDEDRMLEVLERSARQDEVLEGVVDSLN</sequence>
<dbReference type="Pfam" id="PF13041">
    <property type="entry name" value="PPR_2"/>
    <property type="match status" value="2"/>
</dbReference>
<feature type="repeat" description="PPR" evidence="2">
    <location>
        <begin position="646"/>
        <end position="680"/>
    </location>
</feature>
<feature type="repeat" description="PPR" evidence="2">
    <location>
        <begin position="681"/>
        <end position="715"/>
    </location>
</feature>
<feature type="repeat" description="PPR" evidence="2">
    <location>
        <begin position="576"/>
        <end position="610"/>
    </location>
</feature>
<dbReference type="Proteomes" id="UP000054558">
    <property type="component" value="Unassembled WGS sequence"/>
</dbReference>
<evidence type="ECO:0000313" key="5">
    <source>
        <dbReference type="Proteomes" id="UP000054558"/>
    </source>
</evidence>
<dbReference type="PANTHER" id="PTHR47936:SF1">
    <property type="entry name" value="PENTATRICOPEPTIDE REPEAT-CONTAINING PROTEIN GUN1, CHLOROPLASTIC"/>
    <property type="match status" value="1"/>
</dbReference>
<feature type="repeat" description="PPR" evidence="2">
    <location>
        <begin position="365"/>
        <end position="399"/>
    </location>
</feature>
<keyword evidence="5" id="KW-1185">Reference proteome</keyword>
<reference evidence="4 5" key="1">
    <citation type="journal article" date="2014" name="Nat. Commun.">
        <title>Klebsormidium flaccidum genome reveals primary factors for plant terrestrial adaptation.</title>
        <authorList>
            <person name="Hori K."/>
            <person name="Maruyama F."/>
            <person name="Fujisawa T."/>
            <person name="Togashi T."/>
            <person name="Yamamoto N."/>
            <person name="Seo M."/>
            <person name="Sato S."/>
            <person name="Yamada T."/>
            <person name="Mori H."/>
            <person name="Tajima N."/>
            <person name="Moriyama T."/>
            <person name="Ikeuchi M."/>
            <person name="Watanabe M."/>
            <person name="Wada H."/>
            <person name="Kobayashi K."/>
            <person name="Saito M."/>
            <person name="Masuda T."/>
            <person name="Sasaki-Sekimoto Y."/>
            <person name="Mashiguchi K."/>
            <person name="Awai K."/>
            <person name="Shimojima M."/>
            <person name="Masuda S."/>
            <person name="Iwai M."/>
            <person name="Nobusawa T."/>
            <person name="Narise T."/>
            <person name="Kondo S."/>
            <person name="Saito H."/>
            <person name="Sato R."/>
            <person name="Murakawa M."/>
            <person name="Ihara Y."/>
            <person name="Oshima-Yamada Y."/>
            <person name="Ohtaka K."/>
            <person name="Satoh M."/>
            <person name="Sonobe K."/>
            <person name="Ishii M."/>
            <person name="Ohtani R."/>
            <person name="Kanamori-Sato M."/>
            <person name="Honoki R."/>
            <person name="Miyazaki D."/>
            <person name="Mochizuki H."/>
            <person name="Umetsu J."/>
            <person name="Higashi K."/>
            <person name="Shibata D."/>
            <person name="Kamiya Y."/>
            <person name="Sato N."/>
            <person name="Nakamura Y."/>
            <person name="Tabata S."/>
            <person name="Ida S."/>
            <person name="Kurokawa K."/>
            <person name="Ohta H."/>
        </authorList>
    </citation>
    <scope>NUCLEOTIDE SEQUENCE [LARGE SCALE GENOMIC DNA]</scope>
    <source>
        <strain evidence="4 5">NIES-2285</strain>
    </source>
</reference>
<feature type="repeat" description="PPR" evidence="2">
    <location>
        <begin position="716"/>
        <end position="750"/>
    </location>
</feature>
<evidence type="ECO:0000256" key="1">
    <source>
        <dbReference type="ARBA" id="ARBA00022737"/>
    </source>
</evidence>
<dbReference type="PANTHER" id="PTHR47936">
    <property type="entry name" value="PPR_LONG DOMAIN-CONTAINING PROTEIN"/>
    <property type="match status" value="1"/>
</dbReference>
<feature type="compositionally biased region" description="Basic and acidic residues" evidence="3">
    <location>
        <begin position="1047"/>
        <end position="1067"/>
    </location>
</feature>
<feature type="compositionally biased region" description="Basic and acidic residues" evidence="3">
    <location>
        <begin position="1091"/>
        <end position="1107"/>
    </location>
</feature>
<dbReference type="PROSITE" id="PS51375">
    <property type="entry name" value="PPR"/>
    <property type="match status" value="9"/>
</dbReference>
<dbReference type="Pfam" id="PF13812">
    <property type="entry name" value="PPR_3"/>
    <property type="match status" value="2"/>
</dbReference>
<feature type="region of interest" description="Disordered" evidence="3">
    <location>
        <begin position="1029"/>
        <end position="1212"/>
    </location>
</feature>
<feature type="repeat" description="PPR" evidence="2">
    <location>
        <begin position="433"/>
        <end position="463"/>
    </location>
</feature>
<feature type="repeat" description="PPR" evidence="2">
    <location>
        <begin position="330"/>
        <end position="364"/>
    </location>
</feature>
<feature type="compositionally biased region" description="Gly residues" evidence="3">
    <location>
        <begin position="1071"/>
        <end position="1082"/>
    </location>
</feature>
<dbReference type="Pfam" id="PF01535">
    <property type="entry name" value="PPR"/>
    <property type="match status" value="4"/>
</dbReference>
<gene>
    <name evidence="4" type="ORF">KFL_001830060</name>
</gene>
<dbReference type="NCBIfam" id="TIGR00756">
    <property type="entry name" value="PPR"/>
    <property type="match status" value="5"/>
</dbReference>
<protein>
    <submittedName>
        <fullName evidence="4">Putative Pentatricopeptide repeat domain containing protein</fullName>
    </submittedName>
</protein>
<feature type="repeat" description="PPR" evidence="2">
    <location>
        <begin position="611"/>
        <end position="645"/>
    </location>
</feature>
<evidence type="ECO:0000313" key="4">
    <source>
        <dbReference type="EMBL" id="GAQ84278.1"/>
    </source>
</evidence>
<organism evidence="4 5">
    <name type="scientific">Klebsormidium nitens</name>
    <name type="common">Green alga</name>
    <name type="synonym">Ulothrix nitens</name>
    <dbReference type="NCBI Taxonomy" id="105231"/>
    <lineage>
        <taxon>Eukaryota</taxon>
        <taxon>Viridiplantae</taxon>
        <taxon>Streptophyta</taxon>
        <taxon>Klebsormidiophyceae</taxon>
        <taxon>Klebsormidiales</taxon>
        <taxon>Klebsormidiaceae</taxon>
        <taxon>Klebsormidium</taxon>
    </lineage>
</organism>
<evidence type="ECO:0000256" key="2">
    <source>
        <dbReference type="PROSITE-ProRule" id="PRU00708"/>
    </source>
</evidence>
<name>A0A1Y1I845_KLENI</name>
<dbReference type="EMBL" id="DF237132">
    <property type="protein sequence ID" value="GAQ84278.1"/>
    <property type="molecule type" value="Genomic_DNA"/>
</dbReference>
<feature type="compositionally biased region" description="Basic and acidic residues" evidence="3">
    <location>
        <begin position="1188"/>
        <end position="1212"/>
    </location>
</feature>
<dbReference type="AlphaFoldDB" id="A0A1Y1I845"/>
<keyword evidence="1" id="KW-0677">Repeat</keyword>